<evidence type="ECO:0000256" key="1">
    <source>
        <dbReference type="ARBA" id="ARBA00006817"/>
    </source>
</evidence>
<evidence type="ECO:0000313" key="3">
    <source>
        <dbReference type="EMBL" id="MBD7995738.1"/>
    </source>
</evidence>
<protein>
    <submittedName>
        <fullName evidence="3">SRPBCC domain-containing protein</fullName>
    </submittedName>
</protein>
<dbReference type="RefSeq" id="WP_191808040.1">
    <property type="nucleotide sequence ID" value="NZ_JACSQD010000004.1"/>
</dbReference>
<gene>
    <name evidence="3" type="ORF">H9639_10555</name>
</gene>
<proteinExistence type="inferred from homology"/>
<keyword evidence="4" id="KW-1185">Reference proteome</keyword>
<comment type="caution">
    <text evidence="3">The sequence shown here is derived from an EMBL/GenBank/DDBJ whole genome shotgun (WGS) entry which is preliminary data.</text>
</comment>
<accession>A0ABR8UT82</accession>
<dbReference type="Gene3D" id="3.30.530.20">
    <property type="match status" value="1"/>
</dbReference>
<evidence type="ECO:0000259" key="2">
    <source>
        <dbReference type="Pfam" id="PF08327"/>
    </source>
</evidence>
<dbReference type="InterPro" id="IPR023393">
    <property type="entry name" value="START-like_dom_sf"/>
</dbReference>
<dbReference type="Pfam" id="PF08327">
    <property type="entry name" value="AHSA1"/>
    <property type="match status" value="1"/>
</dbReference>
<dbReference type="InterPro" id="IPR013538">
    <property type="entry name" value="ASHA1/2-like_C"/>
</dbReference>
<feature type="domain" description="Activator of Hsp90 ATPase homologue 1/2-like C-terminal" evidence="2">
    <location>
        <begin position="37"/>
        <end position="152"/>
    </location>
</feature>
<reference evidence="3 4" key="1">
    <citation type="submission" date="2020-08" db="EMBL/GenBank/DDBJ databases">
        <title>A Genomic Blueprint of the Chicken Gut Microbiome.</title>
        <authorList>
            <person name="Gilroy R."/>
            <person name="Ravi A."/>
            <person name="Getino M."/>
            <person name="Pursley I."/>
            <person name="Horton D.L."/>
            <person name="Alikhan N.-F."/>
            <person name="Baker D."/>
            <person name="Gharbi K."/>
            <person name="Hall N."/>
            <person name="Watson M."/>
            <person name="Adriaenssens E.M."/>
            <person name="Foster-Nyarko E."/>
            <person name="Jarju S."/>
            <person name="Secka A."/>
            <person name="Antonio M."/>
            <person name="Oren A."/>
            <person name="Chaudhuri R."/>
            <person name="La Ragione R.M."/>
            <person name="Hildebrand F."/>
            <person name="Pallen M.J."/>
        </authorList>
    </citation>
    <scope>NUCLEOTIDE SEQUENCE [LARGE SCALE GENOMIC DNA]</scope>
    <source>
        <strain evidence="3 4">Sa2CUA1</strain>
    </source>
</reference>
<sequence length="200" mass="22779">MSELDVDLSETERSFGLRQIQAGHARMLVIGRYLPQPIGEVWNALTDPARVGAYFAEPEGDFRRGGEYSVPGFASGTILRCDPPRLLTVSWFPPQGNGGELEFHLTDEDGATRVDLRYASVRKRFAVMDPEVNEWAAGPGWEFFLDNLAAHLDGREPYPTDRDWRSMEGAVRDLYRARNDEWVRVREEFEREHSPLPAPD</sequence>
<comment type="similarity">
    <text evidence="1">Belongs to the AHA1 family.</text>
</comment>
<organism evidence="3 4">
    <name type="scientific">Arthrobacter gallicola</name>
    <dbReference type="NCBI Taxonomy" id="2762225"/>
    <lineage>
        <taxon>Bacteria</taxon>
        <taxon>Bacillati</taxon>
        <taxon>Actinomycetota</taxon>
        <taxon>Actinomycetes</taxon>
        <taxon>Micrococcales</taxon>
        <taxon>Micrococcaceae</taxon>
        <taxon>Arthrobacter</taxon>
    </lineage>
</organism>
<name>A0ABR8UT82_9MICC</name>
<dbReference type="SUPFAM" id="SSF55961">
    <property type="entry name" value="Bet v1-like"/>
    <property type="match status" value="1"/>
</dbReference>
<dbReference type="Proteomes" id="UP000609874">
    <property type="component" value="Unassembled WGS sequence"/>
</dbReference>
<evidence type="ECO:0000313" key="4">
    <source>
        <dbReference type="Proteomes" id="UP000609874"/>
    </source>
</evidence>
<dbReference type="EMBL" id="JACSQD010000004">
    <property type="protein sequence ID" value="MBD7995738.1"/>
    <property type="molecule type" value="Genomic_DNA"/>
</dbReference>